<dbReference type="AlphaFoldDB" id="A0AAD8YHZ0"/>
<name>A0AAD8YHZ0_9STRA</name>
<protein>
    <submittedName>
        <fullName evidence="1">Uncharacterized protein</fullName>
    </submittedName>
</protein>
<accession>A0AAD8YHZ0</accession>
<proteinExistence type="predicted"/>
<comment type="caution">
    <text evidence="1">The sequence shown here is derived from an EMBL/GenBank/DDBJ whole genome shotgun (WGS) entry which is preliminary data.</text>
</comment>
<keyword evidence="2" id="KW-1185">Reference proteome</keyword>
<gene>
    <name evidence="1" type="ORF">QTG54_002215</name>
</gene>
<dbReference type="Proteomes" id="UP001224775">
    <property type="component" value="Unassembled WGS sequence"/>
</dbReference>
<reference evidence="1" key="1">
    <citation type="submission" date="2023-06" db="EMBL/GenBank/DDBJ databases">
        <title>Survivors Of The Sea: Transcriptome response of Skeletonema marinoi to long-term dormancy.</title>
        <authorList>
            <person name="Pinder M.I.M."/>
            <person name="Kourtchenko O."/>
            <person name="Robertson E.K."/>
            <person name="Larsson T."/>
            <person name="Maumus F."/>
            <person name="Osuna-Cruz C.M."/>
            <person name="Vancaester E."/>
            <person name="Stenow R."/>
            <person name="Vandepoele K."/>
            <person name="Ploug H."/>
            <person name="Bruchert V."/>
            <person name="Godhe A."/>
            <person name="Topel M."/>
        </authorList>
    </citation>
    <scope>NUCLEOTIDE SEQUENCE</scope>
    <source>
        <strain evidence="1">R05AC</strain>
    </source>
</reference>
<sequence length="144" mass="16894">MTVFVAAKSRAKSVSFKSNVFYTYKLKRSNKKKYTCVMSSDQYQNDDTVNRVAVISPPTRKKCTKLTNSPLSAHISNSMSCHTPRSTIDNAWRQQYLCESQSLLKLYMNSDYFEVDTSHNHMPIRVTPERMYRRMDRSVRIKYK</sequence>
<dbReference type="EMBL" id="JATAAI010000003">
    <property type="protein sequence ID" value="KAK1746871.1"/>
    <property type="molecule type" value="Genomic_DNA"/>
</dbReference>
<organism evidence="1 2">
    <name type="scientific">Skeletonema marinoi</name>
    <dbReference type="NCBI Taxonomy" id="267567"/>
    <lineage>
        <taxon>Eukaryota</taxon>
        <taxon>Sar</taxon>
        <taxon>Stramenopiles</taxon>
        <taxon>Ochrophyta</taxon>
        <taxon>Bacillariophyta</taxon>
        <taxon>Coscinodiscophyceae</taxon>
        <taxon>Thalassiosirophycidae</taxon>
        <taxon>Thalassiosirales</taxon>
        <taxon>Skeletonemataceae</taxon>
        <taxon>Skeletonema</taxon>
        <taxon>Skeletonema marinoi-dohrnii complex</taxon>
    </lineage>
</organism>
<evidence type="ECO:0000313" key="2">
    <source>
        <dbReference type="Proteomes" id="UP001224775"/>
    </source>
</evidence>
<evidence type="ECO:0000313" key="1">
    <source>
        <dbReference type="EMBL" id="KAK1746871.1"/>
    </source>
</evidence>